<dbReference type="EMBL" id="VSWC01000040">
    <property type="protein sequence ID" value="KAA1106618.1"/>
    <property type="molecule type" value="Genomic_DNA"/>
</dbReference>
<gene>
    <name evidence="3" type="ORF">PGT21_036636</name>
    <name evidence="4" type="ORF">PGTUg99_008711</name>
</gene>
<evidence type="ECO:0000313" key="4">
    <source>
        <dbReference type="EMBL" id="KAA1126184.1"/>
    </source>
</evidence>
<evidence type="ECO:0000256" key="2">
    <source>
        <dbReference type="SAM" id="SignalP"/>
    </source>
</evidence>
<keyword evidence="5" id="KW-1185">Reference proteome</keyword>
<dbReference type="OrthoDB" id="3255642at2759"/>
<keyword evidence="2" id="KW-0732">Signal</keyword>
<evidence type="ECO:0000313" key="6">
    <source>
        <dbReference type="Proteomes" id="UP000325313"/>
    </source>
</evidence>
<feature type="chain" id="PRO_5033845331" evidence="2">
    <location>
        <begin position="21"/>
        <end position="393"/>
    </location>
</feature>
<sequence length="393" mass="42207">MLNSLLVAFFFLLQLGTSFATGCGDECMVSVAKAFAGNYSQQVAPIFKGISRKVQARGLLPQLLTSQVDKLLEPSQQELYEQVYNQTLSQLATGGLGNDNVTHKLVEGSKPLVAIVLNLAKSTLREAISIIEATNSRLEAEGKPSPTSYSNPSTLPESTVVGRPTALSTIPLRPNGGPNPPSRLRRRVLNSFGSDSSGQLVRRANPPPGTPVTVSTIPVAKTYEPIEAPKNVTPSTPTTTPATPTADRKCTTTLKRKIHVCIPDVLPILNSLRKRSTVLAEKLSTSTLPSLSFPKYIAGMALSSGRKIITFVQPLLTSSQSAGDLVFESEGLTASDQISLGSSEIVEGHPSTLLEDTLEISLDEMISSFETHLEDFHQTLVEGPLREYLLSLN</sequence>
<feature type="compositionally biased region" description="Polar residues" evidence="1">
    <location>
        <begin position="145"/>
        <end position="157"/>
    </location>
</feature>
<dbReference type="Proteomes" id="UP000325313">
    <property type="component" value="Unassembled WGS sequence"/>
</dbReference>
<accession>A0A5B0RN70</accession>
<protein>
    <submittedName>
        <fullName evidence="4">Uncharacterized protein</fullName>
    </submittedName>
</protein>
<feature type="region of interest" description="Disordered" evidence="1">
    <location>
        <begin position="139"/>
        <end position="159"/>
    </location>
</feature>
<evidence type="ECO:0000256" key="1">
    <source>
        <dbReference type="SAM" id="MobiDB-lite"/>
    </source>
</evidence>
<dbReference type="EMBL" id="VDEP01000172">
    <property type="protein sequence ID" value="KAA1126184.1"/>
    <property type="molecule type" value="Genomic_DNA"/>
</dbReference>
<organism evidence="4 6">
    <name type="scientific">Puccinia graminis f. sp. tritici</name>
    <dbReference type="NCBI Taxonomy" id="56615"/>
    <lineage>
        <taxon>Eukaryota</taxon>
        <taxon>Fungi</taxon>
        <taxon>Dikarya</taxon>
        <taxon>Basidiomycota</taxon>
        <taxon>Pucciniomycotina</taxon>
        <taxon>Pucciniomycetes</taxon>
        <taxon>Pucciniales</taxon>
        <taxon>Pucciniaceae</taxon>
        <taxon>Puccinia</taxon>
    </lineage>
</organism>
<comment type="caution">
    <text evidence="4">The sequence shown here is derived from an EMBL/GenBank/DDBJ whole genome shotgun (WGS) entry which is preliminary data.</text>
</comment>
<feature type="compositionally biased region" description="Low complexity" evidence="1">
    <location>
        <begin position="233"/>
        <end position="245"/>
    </location>
</feature>
<feature type="region of interest" description="Disordered" evidence="1">
    <location>
        <begin position="167"/>
        <end position="186"/>
    </location>
</feature>
<dbReference type="AlphaFoldDB" id="A0A5B0RN70"/>
<proteinExistence type="predicted"/>
<feature type="signal peptide" evidence="2">
    <location>
        <begin position="1"/>
        <end position="20"/>
    </location>
</feature>
<feature type="region of interest" description="Disordered" evidence="1">
    <location>
        <begin position="192"/>
        <end position="248"/>
    </location>
</feature>
<evidence type="ECO:0000313" key="5">
    <source>
        <dbReference type="Proteomes" id="UP000324748"/>
    </source>
</evidence>
<evidence type="ECO:0000313" key="3">
    <source>
        <dbReference type="EMBL" id="KAA1106618.1"/>
    </source>
</evidence>
<dbReference type="Proteomes" id="UP000324748">
    <property type="component" value="Unassembled WGS sequence"/>
</dbReference>
<name>A0A5B0RN70_PUCGR</name>
<reference evidence="5 6" key="1">
    <citation type="submission" date="2019-05" db="EMBL/GenBank/DDBJ databases">
        <title>Emergence of the Ug99 lineage of the wheat stem rust pathogen through somatic hybridization.</title>
        <authorList>
            <person name="Li F."/>
            <person name="Upadhyaya N.M."/>
            <person name="Sperschneider J."/>
            <person name="Matny O."/>
            <person name="Nguyen-Phuc H."/>
            <person name="Mago R."/>
            <person name="Raley C."/>
            <person name="Miller M.E."/>
            <person name="Silverstein K.A.T."/>
            <person name="Henningsen E."/>
            <person name="Hirsch C.D."/>
            <person name="Visser B."/>
            <person name="Pretorius Z.A."/>
            <person name="Steffenson B.J."/>
            <person name="Schwessinger B."/>
            <person name="Dodds P.N."/>
            <person name="Figueroa M."/>
        </authorList>
    </citation>
    <scope>NUCLEOTIDE SEQUENCE [LARGE SCALE GENOMIC DNA]</scope>
    <source>
        <strain evidence="3">21-0</strain>
        <strain evidence="4 6">Ug99</strain>
    </source>
</reference>